<dbReference type="EMBL" id="PCSD01000047">
    <property type="protein sequence ID" value="PIP33825.1"/>
    <property type="molecule type" value="Genomic_DNA"/>
</dbReference>
<dbReference type="AlphaFoldDB" id="A0A2G9ZKX1"/>
<gene>
    <name evidence="6" type="ORF">COX22_02285</name>
</gene>
<keyword evidence="2" id="KW-0328">Glycosyltransferase</keyword>
<dbReference type="SUPFAM" id="SSF53448">
    <property type="entry name" value="Nucleotide-diphospho-sugar transferases"/>
    <property type="match status" value="1"/>
</dbReference>
<reference evidence="6 7" key="1">
    <citation type="submission" date="2017-09" db="EMBL/GenBank/DDBJ databases">
        <title>Depth-based differentiation of microbial function through sediment-hosted aquifers and enrichment of novel symbionts in the deep terrestrial subsurface.</title>
        <authorList>
            <person name="Probst A.J."/>
            <person name="Ladd B."/>
            <person name="Jarett J.K."/>
            <person name="Geller-Mcgrath D.E."/>
            <person name="Sieber C.M."/>
            <person name="Emerson J.B."/>
            <person name="Anantharaman K."/>
            <person name="Thomas B.C."/>
            <person name="Malmstrom R."/>
            <person name="Stieglmeier M."/>
            <person name="Klingl A."/>
            <person name="Woyke T."/>
            <person name="Ryan C.M."/>
            <person name="Banfield J.F."/>
        </authorList>
    </citation>
    <scope>NUCLEOTIDE SEQUENCE [LARGE SCALE GENOMIC DNA]</scope>
    <source>
        <strain evidence="6">CG23_combo_of_CG06-09_8_20_14_all_49_15</strain>
    </source>
</reference>
<evidence type="ECO:0000256" key="1">
    <source>
        <dbReference type="ARBA" id="ARBA00006739"/>
    </source>
</evidence>
<dbReference type="Gene3D" id="3.90.550.10">
    <property type="entry name" value="Spore Coat Polysaccharide Biosynthesis Protein SpsA, Chain A"/>
    <property type="match status" value="1"/>
</dbReference>
<dbReference type="PANTHER" id="PTHR43179">
    <property type="entry name" value="RHAMNOSYLTRANSFERASE WBBL"/>
    <property type="match status" value="1"/>
</dbReference>
<keyword evidence="3" id="KW-0808">Transferase</keyword>
<evidence type="ECO:0000256" key="2">
    <source>
        <dbReference type="ARBA" id="ARBA00022676"/>
    </source>
</evidence>
<evidence type="ECO:0000313" key="7">
    <source>
        <dbReference type="Proteomes" id="UP000230729"/>
    </source>
</evidence>
<keyword evidence="4" id="KW-1133">Transmembrane helix</keyword>
<proteinExistence type="inferred from homology"/>
<dbReference type="PANTHER" id="PTHR43179:SF12">
    <property type="entry name" value="GALACTOFURANOSYLTRANSFERASE GLFT2"/>
    <property type="match status" value="1"/>
</dbReference>
<organism evidence="6 7">
    <name type="scientific">Candidatus Falkowbacteria bacterium CG23_combo_of_CG06-09_8_20_14_all_49_15</name>
    <dbReference type="NCBI Taxonomy" id="1974572"/>
    <lineage>
        <taxon>Bacteria</taxon>
        <taxon>Candidatus Falkowiibacteriota</taxon>
    </lineage>
</organism>
<dbReference type="InterPro" id="IPR001173">
    <property type="entry name" value="Glyco_trans_2-like"/>
</dbReference>
<comment type="caution">
    <text evidence="6">The sequence shown here is derived from an EMBL/GenBank/DDBJ whole genome shotgun (WGS) entry which is preliminary data.</text>
</comment>
<comment type="similarity">
    <text evidence="1">Belongs to the glycosyltransferase 2 family.</text>
</comment>
<evidence type="ECO:0000313" key="6">
    <source>
        <dbReference type="EMBL" id="PIP33825.1"/>
    </source>
</evidence>
<evidence type="ECO:0000259" key="5">
    <source>
        <dbReference type="Pfam" id="PF00535"/>
    </source>
</evidence>
<keyword evidence="4" id="KW-0472">Membrane</keyword>
<dbReference type="InterPro" id="IPR029044">
    <property type="entry name" value="Nucleotide-diphossugar_trans"/>
</dbReference>
<evidence type="ECO:0000256" key="4">
    <source>
        <dbReference type="SAM" id="Phobius"/>
    </source>
</evidence>
<keyword evidence="4" id="KW-0812">Transmembrane</keyword>
<dbReference type="Proteomes" id="UP000230729">
    <property type="component" value="Unassembled WGS sequence"/>
</dbReference>
<sequence length="357" mass="41109">MADKKIGIILVGYKDYARRFLADCRDSLRGQTYPSALIKVYLVENCSPDAGRFVKDNFPEAHWIGRSDGNYAAANNVGLAAAARDGCDYFFIANLDVVFDRQCLTEMAAALAAHPRAGLVQAKILLYPKNDEDKKNPKINSLGNIAHFLGFAFTDGYQQPDRFIGDHPLLKGYASGCAFMLRRSVYESLGGEEEQLYMYHDDLEYSLRAKISAYEIRLAPRAIVYHKYEFSRSLRMLSYMERNRYLIMLYYYRWPTLLLLAPAWAAMDAGMLFFALASGWGKEKLAIYLFFLRPSVWQRIAAKRKLIRRIRLLTDRALLSDFSGRIEFQEVANPLLTYVANPLFNIYWQIVKHLIFW</sequence>
<feature type="domain" description="Glycosyltransferase 2-like" evidence="5">
    <location>
        <begin position="19"/>
        <end position="188"/>
    </location>
</feature>
<accession>A0A2G9ZKX1</accession>
<evidence type="ECO:0000256" key="3">
    <source>
        <dbReference type="ARBA" id="ARBA00022679"/>
    </source>
</evidence>
<name>A0A2G9ZKX1_9BACT</name>
<dbReference type="Pfam" id="PF00535">
    <property type="entry name" value="Glycos_transf_2"/>
    <property type="match status" value="1"/>
</dbReference>
<feature type="transmembrane region" description="Helical" evidence="4">
    <location>
        <begin position="245"/>
        <end position="265"/>
    </location>
</feature>
<protein>
    <recommendedName>
        <fullName evidence="5">Glycosyltransferase 2-like domain-containing protein</fullName>
    </recommendedName>
</protein>
<dbReference type="GO" id="GO:0016757">
    <property type="term" value="F:glycosyltransferase activity"/>
    <property type="evidence" value="ECO:0007669"/>
    <property type="project" value="UniProtKB-KW"/>
</dbReference>